<gene>
    <name evidence="1" type="ORF">SVUK_LOCUS15229</name>
    <name evidence="2" type="ORF">SVUK_LOCUS16198</name>
</gene>
<proteinExistence type="predicted"/>
<reference evidence="1 3" key="1">
    <citation type="submission" date="2018-11" db="EMBL/GenBank/DDBJ databases">
        <authorList>
            <consortium name="Pathogen Informatics"/>
        </authorList>
    </citation>
    <scope>NUCLEOTIDE SEQUENCE [LARGE SCALE GENOMIC DNA]</scope>
</reference>
<organism evidence="1 3">
    <name type="scientific">Strongylus vulgaris</name>
    <name type="common">Blood worm</name>
    <dbReference type="NCBI Taxonomy" id="40348"/>
    <lineage>
        <taxon>Eukaryota</taxon>
        <taxon>Metazoa</taxon>
        <taxon>Ecdysozoa</taxon>
        <taxon>Nematoda</taxon>
        <taxon>Chromadorea</taxon>
        <taxon>Rhabditida</taxon>
        <taxon>Rhabditina</taxon>
        <taxon>Rhabditomorpha</taxon>
        <taxon>Strongyloidea</taxon>
        <taxon>Strongylidae</taxon>
        <taxon>Strongylus</taxon>
    </lineage>
</organism>
<accession>A0A3P7J4T0</accession>
<name>A0A3P7J4T0_STRVU</name>
<dbReference type="AlphaFoldDB" id="A0A3P7J4T0"/>
<dbReference type="OrthoDB" id="5894815at2759"/>
<evidence type="ECO:0000313" key="1">
    <source>
        <dbReference type="EMBL" id="VDM80231.1"/>
    </source>
</evidence>
<keyword evidence="3" id="KW-1185">Reference proteome</keyword>
<protein>
    <submittedName>
        <fullName evidence="1">Uncharacterized protein</fullName>
    </submittedName>
</protein>
<sequence>MTGGPRVCDNCSPATELTCPRTTLCDFTSLILSRNADQCSRYTCTEGEMYALIGSQPTVIDGAVCDRTSQLIWKTTDGQVVGRNLRATCALREFYSTYERN</sequence>
<evidence type="ECO:0000313" key="2">
    <source>
        <dbReference type="EMBL" id="VDM81200.1"/>
    </source>
</evidence>
<dbReference type="EMBL" id="UYYB01107820">
    <property type="protein sequence ID" value="VDM80231.1"/>
    <property type="molecule type" value="Genomic_DNA"/>
</dbReference>
<dbReference type="EMBL" id="UYYB01111789">
    <property type="protein sequence ID" value="VDM81200.1"/>
    <property type="molecule type" value="Genomic_DNA"/>
</dbReference>
<dbReference type="Proteomes" id="UP000270094">
    <property type="component" value="Unassembled WGS sequence"/>
</dbReference>
<evidence type="ECO:0000313" key="3">
    <source>
        <dbReference type="Proteomes" id="UP000270094"/>
    </source>
</evidence>